<dbReference type="EMBL" id="VOHL01000001">
    <property type="protein sequence ID" value="TWS99151.1"/>
    <property type="molecule type" value="Genomic_DNA"/>
</dbReference>
<dbReference type="AlphaFoldDB" id="A0A5C5SGW2"/>
<comment type="caution">
    <text evidence="3">The sequence shown here is derived from an EMBL/GenBank/DDBJ whole genome shotgun (WGS) entry which is preliminary data.</text>
</comment>
<dbReference type="RefSeq" id="WP_146566431.1">
    <property type="nucleotide sequence ID" value="NZ_VOHL01000001.1"/>
</dbReference>
<feature type="domain" description="Phage head morphogenesis" evidence="2">
    <location>
        <begin position="190"/>
        <end position="298"/>
    </location>
</feature>
<gene>
    <name evidence="3" type="ORF">FRX57_02835</name>
</gene>
<name>A0A5C5SGW2_9STRE</name>
<protein>
    <submittedName>
        <fullName evidence="3">Phage head morphogenesis protein</fullName>
    </submittedName>
</protein>
<accession>A0A5C5SGW2</accession>
<dbReference type="InterPro" id="IPR006528">
    <property type="entry name" value="Phage_head_morphogenesis_dom"/>
</dbReference>
<organism evidence="3 4">
    <name type="scientific">Streptococcus cuniculipharyngis</name>
    <dbReference type="NCBI Taxonomy" id="1562651"/>
    <lineage>
        <taxon>Bacteria</taxon>
        <taxon>Bacillati</taxon>
        <taxon>Bacillota</taxon>
        <taxon>Bacilli</taxon>
        <taxon>Lactobacillales</taxon>
        <taxon>Streptococcaceae</taxon>
        <taxon>Streptococcus</taxon>
    </lineage>
</organism>
<dbReference type="NCBIfam" id="TIGR01641">
    <property type="entry name" value="phageSPP1_gp7"/>
    <property type="match status" value="1"/>
</dbReference>
<dbReference type="Pfam" id="PF04233">
    <property type="entry name" value="Phage_Mu_F"/>
    <property type="match status" value="1"/>
</dbReference>
<reference evidence="3 4" key="1">
    <citation type="submission" date="2019-08" db="EMBL/GenBank/DDBJ databases">
        <authorList>
            <person name="Lei W."/>
        </authorList>
    </citation>
    <scope>NUCLEOTIDE SEQUENCE [LARGE SCALE GENOMIC DNA]</scope>
    <source>
        <strain evidence="3 4">CCUG 66496</strain>
    </source>
</reference>
<dbReference type="Proteomes" id="UP000317430">
    <property type="component" value="Unassembled WGS sequence"/>
</dbReference>
<evidence type="ECO:0000259" key="2">
    <source>
        <dbReference type="Pfam" id="PF04233"/>
    </source>
</evidence>
<evidence type="ECO:0000313" key="3">
    <source>
        <dbReference type="EMBL" id="TWS99151.1"/>
    </source>
</evidence>
<proteinExistence type="predicted"/>
<feature type="coiled-coil region" evidence="1">
    <location>
        <begin position="76"/>
        <end position="119"/>
    </location>
</feature>
<sequence length="468" mass="54821">MTKKKQAHLDYWRARSEAIFRYVDQTDLDVFAELSKLYTEQAVAMQKDLYQFVLTYAENGQMSYREALERLRKVDLSDYQENAKRYFEQAKEEKDLELLERLNEQYVAARANRMDLLHLEMTYRLGRLSRTLQGTFETYLKKTAKYAYRKAMVGSASLDDVLLKALVETPFDGQNYSQQLWANTDKLAKDLRDVLKCGFIRGDSVKTMAQDIANKYNIARSRAQTLIRTDGTAIVNRAAIQRYKDAGLTYYRDSVHLDERTTAICREVARKNELKRIDEMVIGVNAAPYHYNCRTAVIPEVDESDERLDNTSDKVYNETMKSSGAVYGAWNDRNDPYSKERDRHAEMYYEQVRNRDKTLEIARVARNSSFSQSEIEKIYNHVFINEYNLHGGIQRFDPSYDMAESWRRLSELAGKNIQSHDIIMLHHELGEYLLMQSGLSYEEAHAKINQDYNYYEALKAWQRKRGDL</sequence>
<evidence type="ECO:0000313" key="4">
    <source>
        <dbReference type="Proteomes" id="UP000317430"/>
    </source>
</evidence>
<dbReference type="OrthoDB" id="9765386at2"/>
<keyword evidence="4" id="KW-1185">Reference proteome</keyword>
<keyword evidence="1" id="KW-0175">Coiled coil</keyword>
<evidence type="ECO:0000256" key="1">
    <source>
        <dbReference type="SAM" id="Coils"/>
    </source>
</evidence>